<feature type="chain" id="PRO_5039844318" evidence="1">
    <location>
        <begin position="26"/>
        <end position="282"/>
    </location>
</feature>
<reference evidence="2" key="2">
    <citation type="submission" date="2021-04" db="EMBL/GenBank/DDBJ databases">
        <authorList>
            <person name="Podell S."/>
        </authorList>
    </citation>
    <scope>NUCLEOTIDE SEQUENCE</scope>
    <source>
        <strain evidence="2">Hildebrandi</strain>
    </source>
</reference>
<proteinExistence type="predicted"/>
<evidence type="ECO:0000256" key="1">
    <source>
        <dbReference type="SAM" id="SignalP"/>
    </source>
</evidence>
<dbReference type="EMBL" id="JAGRRH010000006">
    <property type="protein sequence ID" value="KAG7367848.1"/>
    <property type="molecule type" value="Genomic_DNA"/>
</dbReference>
<evidence type="ECO:0000313" key="3">
    <source>
        <dbReference type="EMBL" id="KAG7367848.1"/>
    </source>
</evidence>
<gene>
    <name evidence="2" type="ORF">IV203_017602</name>
    <name evidence="3" type="ORF">IV203_030591</name>
</gene>
<dbReference type="AlphaFoldDB" id="A0A9K3K5I2"/>
<name>A0A9K3K5I2_9STRA</name>
<protein>
    <submittedName>
        <fullName evidence="2">Uncharacterized protein</fullName>
    </submittedName>
</protein>
<feature type="signal peptide" evidence="1">
    <location>
        <begin position="1"/>
        <end position="25"/>
    </location>
</feature>
<accession>A0A9K3K5I2</accession>
<keyword evidence="4" id="KW-1185">Reference proteome</keyword>
<keyword evidence="1" id="KW-0732">Signal</keyword>
<reference evidence="2" key="1">
    <citation type="journal article" date="2021" name="Sci. Rep.">
        <title>Diploid genomic architecture of Nitzschia inconspicua, an elite biomass production diatom.</title>
        <authorList>
            <person name="Oliver A."/>
            <person name="Podell S."/>
            <person name="Pinowska A."/>
            <person name="Traller J.C."/>
            <person name="Smith S.R."/>
            <person name="McClure R."/>
            <person name="Beliaev A."/>
            <person name="Bohutskyi P."/>
            <person name="Hill E.A."/>
            <person name="Rabines A."/>
            <person name="Zheng H."/>
            <person name="Allen L.Z."/>
            <person name="Kuo A."/>
            <person name="Grigoriev I.V."/>
            <person name="Allen A.E."/>
            <person name="Hazlebeck D."/>
            <person name="Allen E.E."/>
        </authorList>
    </citation>
    <scope>NUCLEOTIDE SEQUENCE</scope>
    <source>
        <strain evidence="2">Hildebrandi</strain>
    </source>
</reference>
<organism evidence="2 4">
    <name type="scientific">Nitzschia inconspicua</name>
    <dbReference type="NCBI Taxonomy" id="303405"/>
    <lineage>
        <taxon>Eukaryota</taxon>
        <taxon>Sar</taxon>
        <taxon>Stramenopiles</taxon>
        <taxon>Ochrophyta</taxon>
        <taxon>Bacillariophyta</taxon>
        <taxon>Bacillariophyceae</taxon>
        <taxon>Bacillariophycidae</taxon>
        <taxon>Bacillariales</taxon>
        <taxon>Bacillariaceae</taxon>
        <taxon>Nitzschia</taxon>
    </lineage>
</organism>
<sequence length="282" mass="31668">MMSRPFVIMAIAFLASQLPLPKAFGFRPAHSIDVPKPFDTTGSYGHRFTNPFASSGISKVSTIMSEQEAKRFVKMWVDASKEQRNEDNSVLSPFAFHDGETLDKKTDIHRDNYPKSENDILDVFCGRDSVAVYYRTDEDLAVCQVFYFGSADKRISTVEFNYRSPLEESIPVLAQQWVAFWNEGMIDWLGGMMDTSVELTSPLFADSPATPSLKGVDTILSYFEGVLEWYPKLQLKKLDVMEGKNSVAILFEPSTGSGKECLVLSLNDIGKVTRICHHTCTK</sequence>
<evidence type="ECO:0000313" key="2">
    <source>
        <dbReference type="EMBL" id="KAG7337491.1"/>
    </source>
</evidence>
<evidence type="ECO:0000313" key="4">
    <source>
        <dbReference type="Proteomes" id="UP000693970"/>
    </source>
</evidence>
<dbReference type="Proteomes" id="UP000693970">
    <property type="component" value="Unassembled WGS sequence"/>
</dbReference>
<comment type="caution">
    <text evidence="2">The sequence shown here is derived from an EMBL/GenBank/DDBJ whole genome shotgun (WGS) entry which is preliminary data.</text>
</comment>
<dbReference type="EMBL" id="JAGRRH010000082">
    <property type="protein sequence ID" value="KAG7337491.1"/>
    <property type="molecule type" value="Genomic_DNA"/>
</dbReference>